<organism evidence="1 2">
    <name type="scientific">Lactococcus lactis subsp. lactis</name>
    <name type="common">Streptococcus lactis</name>
    <dbReference type="NCBI Taxonomy" id="1360"/>
    <lineage>
        <taxon>Bacteria</taxon>
        <taxon>Bacillati</taxon>
        <taxon>Bacillota</taxon>
        <taxon>Bacilli</taxon>
        <taxon>Lactobacillales</taxon>
        <taxon>Streptococcaceae</taxon>
        <taxon>Lactococcus</taxon>
    </lineage>
</organism>
<accession>A0A2Z3KCY2</accession>
<protein>
    <submittedName>
        <fullName evidence="1">Uncharacterized protein</fullName>
    </submittedName>
</protein>
<dbReference type="RefSeq" id="WP_109990826.1">
    <property type="nucleotide sequence ID" value="NZ_CP028160.1"/>
</dbReference>
<proteinExistence type="predicted"/>
<dbReference type="GeneID" id="89633117"/>
<evidence type="ECO:0000313" key="2">
    <source>
        <dbReference type="Proteomes" id="UP000245919"/>
    </source>
</evidence>
<gene>
    <name evidence="1" type="ORF">LL14B4_04865</name>
</gene>
<evidence type="ECO:0000313" key="1">
    <source>
        <dbReference type="EMBL" id="AWN65540.1"/>
    </source>
</evidence>
<dbReference type="EMBL" id="CP028160">
    <property type="protein sequence ID" value="AWN65540.1"/>
    <property type="molecule type" value="Genomic_DNA"/>
</dbReference>
<name>A0A2Z3KCY2_LACLL</name>
<dbReference type="Proteomes" id="UP000245919">
    <property type="component" value="Chromosome"/>
</dbReference>
<reference evidence="1 2" key="1">
    <citation type="submission" date="2018-03" db="EMBL/GenBank/DDBJ databases">
        <title>Genome sequence of Lactococcus lactis strain 14B4 from almond drupe.</title>
        <authorList>
            <person name="Tran T.D."/>
            <person name="McGarvey J.A."/>
            <person name="Huynh S."/>
            <person name="Parker C.T."/>
        </authorList>
    </citation>
    <scope>NUCLEOTIDE SEQUENCE [LARGE SCALE GENOMIC DNA]</scope>
    <source>
        <strain evidence="1 2">14B4</strain>
    </source>
</reference>
<dbReference type="AlphaFoldDB" id="A0A2Z3KCY2"/>
<sequence>MKENEVKKRAAVYNPDADKKWAEQNKAHRNYLSRRSNARGFIRTLATMDDLIELEEIIAKRKEEL</sequence>